<name>C3Y7H3_BRAFL</name>
<evidence type="ECO:0000313" key="1">
    <source>
        <dbReference type="EMBL" id="EEN63801.1"/>
    </source>
</evidence>
<reference evidence="1" key="1">
    <citation type="journal article" date="2008" name="Nature">
        <title>The amphioxus genome and the evolution of the chordate karyotype.</title>
        <authorList>
            <consortium name="US DOE Joint Genome Institute (JGI-PGF)"/>
            <person name="Putnam N.H."/>
            <person name="Butts T."/>
            <person name="Ferrier D.E.K."/>
            <person name="Furlong R.F."/>
            <person name="Hellsten U."/>
            <person name="Kawashima T."/>
            <person name="Robinson-Rechavi M."/>
            <person name="Shoguchi E."/>
            <person name="Terry A."/>
            <person name="Yu J.-K."/>
            <person name="Benito-Gutierrez E.L."/>
            <person name="Dubchak I."/>
            <person name="Garcia-Fernandez J."/>
            <person name="Gibson-Brown J.J."/>
            <person name="Grigoriev I.V."/>
            <person name="Horton A.C."/>
            <person name="de Jong P.J."/>
            <person name="Jurka J."/>
            <person name="Kapitonov V.V."/>
            <person name="Kohara Y."/>
            <person name="Kuroki Y."/>
            <person name="Lindquist E."/>
            <person name="Lucas S."/>
            <person name="Osoegawa K."/>
            <person name="Pennacchio L.A."/>
            <person name="Salamov A.A."/>
            <person name="Satou Y."/>
            <person name="Sauka-Spengler T."/>
            <person name="Schmutz J."/>
            <person name="Shin-I T."/>
            <person name="Toyoda A."/>
            <person name="Bronner-Fraser M."/>
            <person name="Fujiyama A."/>
            <person name="Holland L.Z."/>
            <person name="Holland P.W.H."/>
            <person name="Satoh N."/>
            <person name="Rokhsar D.S."/>
        </authorList>
    </citation>
    <scope>NUCLEOTIDE SEQUENCE [LARGE SCALE GENOMIC DNA]</scope>
    <source>
        <strain evidence="1">S238N-H82</strain>
        <tissue evidence="1">Testes</tissue>
    </source>
</reference>
<sequence>MMCYVLICLPSLFIPIVFVLRLTGLMPYRGETLKAKQARTVQRGAISKQNLLKMRFSDLKAHSTEDSDSVKAMLP</sequence>
<dbReference type="AlphaFoldDB" id="C3Y7H3"/>
<dbReference type="InParanoid" id="C3Y7H3"/>
<organism>
    <name type="scientific">Branchiostoma floridae</name>
    <name type="common">Florida lancelet</name>
    <name type="synonym">Amphioxus</name>
    <dbReference type="NCBI Taxonomy" id="7739"/>
    <lineage>
        <taxon>Eukaryota</taxon>
        <taxon>Metazoa</taxon>
        <taxon>Chordata</taxon>
        <taxon>Cephalochordata</taxon>
        <taxon>Leptocardii</taxon>
        <taxon>Amphioxiformes</taxon>
        <taxon>Branchiostomatidae</taxon>
        <taxon>Branchiostoma</taxon>
    </lineage>
</organism>
<gene>
    <name evidence="1" type="ORF">BRAFLDRAFT_117312</name>
</gene>
<protein>
    <submittedName>
        <fullName evidence="1">Uncharacterized protein</fullName>
    </submittedName>
</protein>
<proteinExistence type="predicted"/>
<dbReference type="EMBL" id="GG666489">
    <property type="protein sequence ID" value="EEN63801.1"/>
    <property type="molecule type" value="Genomic_DNA"/>
</dbReference>
<accession>C3Y7H3</accession>